<dbReference type="FunFam" id="2.130.10.10:FF:000157">
    <property type="entry name" value="WD repeat domain 3"/>
    <property type="match status" value="1"/>
</dbReference>
<dbReference type="OrthoDB" id="407922at2759"/>
<dbReference type="GO" id="GO:0030490">
    <property type="term" value="P:maturation of SSU-rRNA"/>
    <property type="evidence" value="ECO:0000318"/>
    <property type="project" value="GO_Central"/>
</dbReference>
<keyword evidence="2" id="KW-0677">Repeat</keyword>
<evidence type="ECO:0000256" key="1">
    <source>
        <dbReference type="ARBA" id="ARBA00022574"/>
    </source>
</evidence>
<gene>
    <name evidence="8" type="primary">LOC110777262</name>
</gene>
<dbReference type="InterPro" id="IPR015943">
    <property type="entry name" value="WD40/YVTN_repeat-like_dom_sf"/>
</dbReference>
<reference evidence="8" key="2">
    <citation type="submission" date="2025-08" db="UniProtKB">
        <authorList>
            <consortium name="RefSeq"/>
        </authorList>
    </citation>
    <scope>IDENTIFICATION</scope>
    <source>
        <tissue evidence="8">Leaf</tissue>
    </source>
</reference>
<dbReference type="PRINTS" id="PR00320">
    <property type="entry name" value="GPROTEINBRPT"/>
</dbReference>
<dbReference type="InterPro" id="IPR007148">
    <property type="entry name" value="SSU_processome_Utp12"/>
</dbReference>
<feature type="region of interest" description="Disordered" evidence="5">
    <location>
        <begin position="303"/>
        <end position="330"/>
    </location>
</feature>
<dbReference type="PROSITE" id="PS50294">
    <property type="entry name" value="WD_REPEATS_REGION"/>
    <property type="match status" value="8"/>
</dbReference>
<dbReference type="PROSITE" id="PS00678">
    <property type="entry name" value="WD_REPEATS_1"/>
    <property type="match status" value="2"/>
</dbReference>
<dbReference type="SUPFAM" id="SSF50978">
    <property type="entry name" value="WD40 repeat-like"/>
    <property type="match status" value="2"/>
</dbReference>
<dbReference type="RefSeq" id="XP_021837559.1">
    <property type="nucleotide sequence ID" value="XM_021981867.2"/>
</dbReference>
<dbReference type="Pfam" id="PF25173">
    <property type="entry name" value="Beta-prop_WDR3_1st"/>
    <property type="match status" value="1"/>
</dbReference>
<dbReference type="Gene3D" id="2.130.10.10">
    <property type="entry name" value="YVTN repeat-like/Quinoprotein amine dehydrogenase"/>
    <property type="match status" value="4"/>
</dbReference>
<dbReference type="CDD" id="cd00200">
    <property type="entry name" value="WD40"/>
    <property type="match status" value="2"/>
</dbReference>
<feature type="repeat" description="WD" evidence="4">
    <location>
        <begin position="496"/>
        <end position="537"/>
    </location>
</feature>
<dbReference type="GeneID" id="110777262"/>
<evidence type="ECO:0000256" key="3">
    <source>
        <dbReference type="ARBA" id="ARBA00038229"/>
    </source>
</evidence>
<evidence type="ECO:0000256" key="2">
    <source>
        <dbReference type="ARBA" id="ARBA00022737"/>
    </source>
</evidence>
<dbReference type="InterPro" id="IPR001680">
    <property type="entry name" value="WD40_rpt"/>
</dbReference>
<proteinExistence type="inferred from homology"/>
<reference evidence="7" key="1">
    <citation type="journal article" date="2021" name="Nat. Commun.">
        <title>Genomic analyses provide insights into spinach domestication and the genetic basis of agronomic traits.</title>
        <authorList>
            <person name="Cai X."/>
            <person name="Sun X."/>
            <person name="Xu C."/>
            <person name="Sun H."/>
            <person name="Wang X."/>
            <person name="Ge C."/>
            <person name="Zhang Z."/>
            <person name="Wang Q."/>
            <person name="Fei Z."/>
            <person name="Jiao C."/>
            <person name="Wang Q."/>
        </authorList>
    </citation>
    <scope>NUCLEOTIDE SEQUENCE [LARGE SCALE GENOMIC DNA]</scope>
    <source>
        <strain evidence="7">cv. Varoflay</strain>
    </source>
</reference>
<dbReference type="FunFam" id="2.130.10.10:FF:001298">
    <property type="entry name" value="WD repeat-containing protein 3 isoform A"/>
    <property type="match status" value="1"/>
</dbReference>
<dbReference type="GO" id="GO:0034388">
    <property type="term" value="C:Pwp2p-containing subcomplex of 90S preribosome"/>
    <property type="evidence" value="ECO:0000318"/>
    <property type="project" value="GO_Central"/>
</dbReference>
<dbReference type="Proteomes" id="UP000813463">
    <property type="component" value="Chromosome 5"/>
</dbReference>
<dbReference type="GO" id="GO:0032040">
    <property type="term" value="C:small-subunit processome"/>
    <property type="evidence" value="ECO:0000318"/>
    <property type="project" value="GO_Central"/>
</dbReference>
<feature type="region of interest" description="Disordered" evidence="5">
    <location>
        <begin position="736"/>
        <end position="756"/>
    </location>
</feature>
<feature type="repeat" description="WD" evidence="4">
    <location>
        <begin position="675"/>
        <end position="707"/>
    </location>
</feature>
<dbReference type="PANTHER" id="PTHR19853">
    <property type="entry name" value="WD REPEAT CONTAINING PROTEIN 3 WDR3"/>
    <property type="match status" value="1"/>
</dbReference>
<evidence type="ECO:0000313" key="7">
    <source>
        <dbReference type="Proteomes" id="UP000813463"/>
    </source>
</evidence>
<keyword evidence="1 4" id="KW-0853">WD repeat</keyword>
<feature type="repeat" description="WD" evidence="4">
    <location>
        <begin position="591"/>
        <end position="632"/>
    </location>
</feature>
<feature type="compositionally biased region" description="Basic and acidic residues" evidence="5">
    <location>
        <begin position="934"/>
        <end position="948"/>
    </location>
</feature>
<feature type="domain" description="Small-subunit processome Utp12" evidence="6">
    <location>
        <begin position="809"/>
        <end position="911"/>
    </location>
</feature>
<feature type="compositionally biased region" description="Basic residues" evidence="5">
    <location>
        <begin position="303"/>
        <end position="318"/>
    </location>
</feature>
<feature type="repeat" description="WD" evidence="4">
    <location>
        <begin position="103"/>
        <end position="136"/>
    </location>
</feature>
<accession>A0A9R0HXA1</accession>
<dbReference type="InterPro" id="IPR020472">
    <property type="entry name" value="WD40_PAC1"/>
</dbReference>
<dbReference type="Pfam" id="PF25172">
    <property type="entry name" value="Beta-prop_WDR3_2nd"/>
    <property type="match status" value="1"/>
</dbReference>
<dbReference type="PANTHER" id="PTHR19853:SF0">
    <property type="entry name" value="WD REPEAT-CONTAINING PROTEIN 3"/>
    <property type="match status" value="1"/>
</dbReference>
<feature type="region of interest" description="Disordered" evidence="5">
    <location>
        <begin position="934"/>
        <end position="968"/>
    </location>
</feature>
<dbReference type="AlphaFoldDB" id="A0A9R0HXA1"/>
<evidence type="ECO:0000256" key="4">
    <source>
        <dbReference type="PROSITE-ProRule" id="PRU00221"/>
    </source>
</evidence>
<name>A0A9R0HXA1_SPIOL</name>
<evidence type="ECO:0000256" key="5">
    <source>
        <dbReference type="SAM" id="MobiDB-lite"/>
    </source>
</evidence>
<sequence>MVKSYLRYEPAATFGVIASLESNISYDSSGKFLLSPALEKVGVWHVRQGVCSKSLSPSTISTGPSLAVTAIVASPSSAMVAVGYADGSIRIWDLGKGTCETTLNGHKGAVSALRYNKIGSMLASGGKDNDIILWDVVGETGLYRLRGHRDQVTDLLFLDSGKKLVSSSKDKFVRVWDIETQHCMQIVSGHHSEIWSIDSDSEERYVVTGSADLELRFYTVTKHDFGGGEILGNSDHKESVDGSLTPAGNKWEVLKHFGEIQRQTKDRVANLRFNKAGNLLACQVAGKTVEIFRLLDEAESKRKAKRRVHRKKEKKDKKEKKEREPSKNVAEVTDNVDENHSLLEESHPTIVVSDIFKLLQIIRSGKKICSTSFCPINSKNSLGTLALSLNNNSVEIYSIASDTSTQTLAIELQGHRSDVRSLSLSPDNSLLLSTSHNAVKIWNPSTCNCLRTIDSGYGLCSMFVHGDQSNKYALVGTKDGKIEIVDVASATRVEVVEAHGGSIHSIAGMPDKSGFVTGSADHEVKFWEYRRLQKSGENLERLSVSNVRTMKLNDDVLKIALSPDAKYIAVALLDCTVKVFFVDTLKFFLTLYGHKLPVLCMDISSDGDLIVTGSADKNLKIWGLDFGDCHKSIFAHADSVMDVKFVPNTHYIFSVGKDRLLKYWDADKFELLLTIEGHHAEIWCLALSSRGDFIVTGSHDRSIRRWDRTDEPFFIEEEKEKRLEEMFEADIDGGFENRSASKDELPEEGAVASAGKKTQETLTATDLVIEALDLAETEIKRISEYEEEKTRGTVAKFQPNVLMLGLSPSDYVLRSISNVKPNDIEQTLLALPFSDALKLLSYLKNWTTNSEKVELICRVAVVLLQTHYNQLVTTPSARPVLSILKDILRARVKDCKDTLGFNLAAMDHLKQLMAMKSDAPFRDAKSKLLEIRSRLAKRNDGRTDTREERKRKKKQKRGSDGHAWTVVR</sequence>
<organism evidence="7 8">
    <name type="scientific">Spinacia oleracea</name>
    <name type="common">Spinach</name>
    <dbReference type="NCBI Taxonomy" id="3562"/>
    <lineage>
        <taxon>Eukaryota</taxon>
        <taxon>Viridiplantae</taxon>
        <taxon>Streptophyta</taxon>
        <taxon>Embryophyta</taxon>
        <taxon>Tracheophyta</taxon>
        <taxon>Spermatophyta</taxon>
        <taxon>Magnoliopsida</taxon>
        <taxon>eudicotyledons</taxon>
        <taxon>Gunneridae</taxon>
        <taxon>Pentapetalae</taxon>
        <taxon>Caryophyllales</taxon>
        <taxon>Chenopodiaceae</taxon>
        <taxon>Chenopodioideae</taxon>
        <taxon>Anserineae</taxon>
        <taxon>Spinacia</taxon>
    </lineage>
</organism>
<feature type="repeat" description="WD" evidence="4">
    <location>
        <begin position="187"/>
        <end position="220"/>
    </location>
</feature>
<dbReference type="InterPro" id="IPR036322">
    <property type="entry name" value="WD40_repeat_dom_sf"/>
</dbReference>
<feature type="repeat" description="WD" evidence="4">
    <location>
        <begin position="61"/>
        <end position="102"/>
    </location>
</feature>
<keyword evidence="7" id="KW-1185">Reference proteome</keyword>
<dbReference type="KEGG" id="soe:110777262"/>
<feature type="repeat" description="WD" evidence="4">
    <location>
        <begin position="412"/>
        <end position="452"/>
    </location>
</feature>
<evidence type="ECO:0000313" key="8">
    <source>
        <dbReference type="RefSeq" id="XP_021837559.1"/>
    </source>
</evidence>
<dbReference type="GO" id="GO:0030515">
    <property type="term" value="F:snoRNA binding"/>
    <property type="evidence" value="ECO:0000318"/>
    <property type="project" value="GO_Central"/>
</dbReference>
<evidence type="ECO:0000259" key="6">
    <source>
        <dbReference type="Pfam" id="PF04003"/>
    </source>
</evidence>
<dbReference type="PROSITE" id="PS50082">
    <property type="entry name" value="WD_REPEATS_2"/>
    <property type="match status" value="9"/>
</dbReference>
<dbReference type="InterPro" id="IPR051570">
    <property type="entry name" value="TBC1_cilium_biogenesis"/>
</dbReference>
<dbReference type="FunFam" id="2.130.10.10:FF:001004">
    <property type="entry name" value="Transducin family protein / WD-40 repeat family protein"/>
    <property type="match status" value="1"/>
</dbReference>
<dbReference type="InterPro" id="IPR019775">
    <property type="entry name" value="WD40_repeat_CS"/>
</dbReference>
<comment type="similarity">
    <text evidence="3">Belongs to the WD repeat WDR3/UTP12 family.</text>
</comment>
<dbReference type="Pfam" id="PF04003">
    <property type="entry name" value="Utp12"/>
    <property type="match status" value="1"/>
</dbReference>
<feature type="repeat" description="WD" evidence="4">
    <location>
        <begin position="145"/>
        <end position="186"/>
    </location>
</feature>
<protein>
    <recommendedName>
        <fullName evidence="6">Small-subunit processome Utp12 domain-containing protein</fullName>
    </recommendedName>
</protein>
<feature type="repeat" description="WD" evidence="4">
    <location>
        <begin position="633"/>
        <end position="674"/>
    </location>
</feature>
<dbReference type="SMART" id="SM00320">
    <property type="entry name" value="WD40"/>
    <property type="match status" value="11"/>
</dbReference>